<proteinExistence type="predicted"/>
<protein>
    <submittedName>
        <fullName evidence="3">T9SS type B sorting domain-containing protein</fullName>
    </submittedName>
</protein>
<name>A0A4R5AWQ0_9FLAO</name>
<comment type="caution">
    <text evidence="3">The sequence shown here is derived from an EMBL/GenBank/DDBJ whole genome shotgun (WGS) entry which is preliminary data.</text>
</comment>
<dbReference type="OrthoDB" id="1652165at2"/>
<organism evidence="3 4">
    <name type="scientific">Flavobacterium caseinilyticum</name>
    <dbReference type="NCBI Taxonomy" id="2541732"/>
    <lineage>
        <taxon>Bacteria</taxon>
        <taxon>Pseudomonadati</taxon>
        <taxon>Bacteroidota</taxon>
        <taxon>Flavobacteriia</taxon>
        <taxon>Flavobacteriales</taxon>
        <taxon>Flavobacteriaceae</taxon>
        <taxon>Flavobacterium</taxon>
    </lineage>
</organism>
<dbReference type="SUPFAM" id="SSF49299">
    <property type="entry name" value="PKD domain"/>
    <property type="match status" value="1"/>
</dbReference>
<evidence type="ECO:0000256" key="1">
    <source>
        <dbReference type="SAM" id="SignalP"/>
    </source>
</evidence>
<dbReference type="InterPro" id="IPR044023">
    <property type="entry name" value="Ig_7"/>
</dbReference>
<sequence length="1131" mass="126575">MKRIFLFPFLFFYFLLFTFSFAMQGQCFDCTKNFGGWNDDATADLKKASDGIYLAKNGGNFGDWMSIYKFDFNCNLVWKKEIDERNLYLSKLAIDSQDNIYVLFTWYNAHNTVGTYPQLFSGLPMYPGLNLVKFDKNGNFVWNRSIGSGADYGMRDIYIHNDILYITGTFMASITINNQITLTNTFNTGYYLYHPLLFISKFDLDGNLKEAKKFGTSDAEYTSSAMDKNGDLYFAKYSPSNSSYTHSDIDKIDTNLNIVWSKEISNNKTKNASFHRPTLLHYNPNNDKLYLWASFYKLADILGTIYTDPIEGYHFTQSILSEFNITTGNLERIKQINNSSRLDIPGMDGNSSGNTGYLTEKGNELFIFSSFTGTMTFPNATIKSRTYTSGSSEYNSEDLVLFKVNLNNFESEFILKSNGTNYYSQGMSTDAASPILFNGNDLFLTANFQSSPLTINGSFINNNSGNNASDVMFYKYKLDASNATGEIITENTCLNGLTSFKVNGTFDSISWDFNDPNSSSNSAAINNPTHQFSDEGTYHVKVIVNCGSDSQTLEKDITITNTPAINTLNSIYSCETIPGSGISNSFDTSNINSTIVGSQTNLVVEYIDSNGNLLPSPLPNPYTNTIKKEETIRVKSYFQNNPFCFVETDLKLYTFDKSTNPIIISPQTFCIQQNATISSIAITGQNIKWYDTLTNGTLLSNTTPLENGITYYASQTISGCESERIPVLINTQNTPEPTGNTSQTFCSSQNPTLETIKISGNEIKWYNSAAVLLSNLTSLQDGVTYYASQTENNCESLNKLAVTISLINTLPANNYEELFCDDLNDGSEKVNLSVYDSKLISNTSGYTFSYYSTFLGAENQLTVNQINNFSNYNLSFGENKIYVRINSNTPCYAIVELKLTLVSKPIITIPDVVPICENNSITVDAGLGFDTYLWSTGATTSTILIANPGNYSVTVTTNYSTILCSSTKNFEVRKSNIAIINSVETKDWTDNQNIITVFASGAGDFEYSIDGTHFQDSNQFSALFSGEYTVHVRDKNGCGTATDEVFLLMYPKYFTPNGDGFNDTWNIKFSDLETNLIIKIFDRYGKLIKELIQNNDWNGTMNGYELPSDDYWFVVNRADGKEYKGHFSLKR</sequence>
<dbReference type="InterPro" id="IPR000601">
    <property type="entry name" value="PKD_dom"/>
</dbReference>
<dbReference type="RefSeq" id="WP_131909270.1">
    <property type="nucleotide sequence ID" value="NZ_SMFM01000002.1"/>
</dbReference>
<dbReference type="InterPro" id="IPR035986">
    <property type="entry name" value="PKD_dom_sf"/>
</dbReference>
<dbReference type="Proteomes" id="UP000295278">
    <property type="component" value="Unassembled WGS sequence"/>
</dbReference>
<dbReference type="Pfam" id="PF18911">
    <property type="entry name" value="PKD_4"/>
    <property type="match status" value="1"/>
</dbReference>
<feature type="domain" description="PKD" evidence="2">
    <location>
        <begin position="508"/>
        <end position="560"/>
    </location>
</feature>
<evidence type="ECO:0000313" key="4">
    <source>
        <dbReference type="Proteomes" id="UP000295278"/>
    </source>
</evidence>
<gene>
    <name evidence="3" type="ORF">E0F89_07980</name>
</gene>
<feature type="chain" id="PRO_5020346052" evidence="1">
    <location>
        <begin position="23"/>
        <end position="1131"/>
    </location>
</feature>
<dbReference type="Pfam" id="PF13585">
    <property type="entry name" value="CHU_C"/>
    <property type="match status" value="1"/>
</dbReference>
<accession>A0A4R5AWQ0</accession>
<reference evidence="3 4" key="1">
    <citation type="submission" date="2019-03" db="EMBL/GenBank/DDBJ databases">
        <title>Flavobacterium AT-3-2 sp. nov., isolated from arctic soil.</title>
        <authorList>
            <person name="Chaudhary D.K."/>
        </authorList>
    </citation>
    <scope>NUCLEOTIDE SEQUENCE [LARGE SCALE GENOMIC DNA]</scope>
    <source>
        <strain evidence="3 4">AT-3-2</strain>
    </source>
</reference>
<keyword evidence="4" id="KW-1185">Reference proteome</keyword>
<dbReference type="CDD" id="cd00146">
    <property type="entry name" value="PKD"/>
    <property type="match status" value="1"/>
</dbReference>
<dbReference type="PROSITE" id="PS50093">
    <property type="entry name" value="PKD"/>
    <property type="match status" value="1"/>
</dbReference>
<dbReference type="InterPro" id="IPR026341">
    <property type="entry name" value="T9SS_type_B"/>
</dbReference>
<dbReference type="EMBL" id="SMFM01000002">
    <property type="protein sequence ID" value="TDD77511.1"/>
    <property type="molecule type" value="Genomic_DNA"/>
</dbReference>
<feature type="signal peptide" evidence="1">
    <location>
        <begin position="1"/>
        <end position="22"/>
    </location>
</feature>
<dbReference type="NCBIfam" id="TIGR04131">
    <property type="entry name" value="Bac_Flav_CTERM"/>
    <property type="match status" value="1"/>
</dbReference>
<dbReference type="Gene3D" id="2.60.40.10">
    <property type="entry name" value="Immunoglobulins"/>
    <property type="match status" value="1"/>
</dbReference>
<dbReference type="InterPro" id="IPR013783">
    <property type="entry name" value="Ig-like_fold"/>
</dbReference>
<evidence type="ECO:0000313" key="3">
    <source>
        <dbReference type="EMBL" id="TDD77511.1"/>
    </source>
</evidence>
<dbReference type="Pfam" id="PF19081">
    <property type="entry name" value="Ig_7"/>
    <property type="match status" value="1"/>
</dbReference>
<evidence type="ECO:0000259" key="2">
    <source>
        <dbReference type="PROSITE" id="PS50093"/>
    </source>
</evidence>
<keyword evidence="1" id="KW-0732">Signal</keyword>
<dbReference type="AlphaFoldDB" id="A0A4R5AWQ0"/>